<dbReference type="Proteomes" id="UP000263517">
    <property type="component" value="Unassembled WGS sequence"/>
</dbReference>
<feature type="non-terminal residue" evidence="1">
    <location>
        <position position="1"/>
    </location>
</feature>
<evidence type="ECO:0000313" key="2">
    <source>
        <dbReference type="Proteomes" id="UP000263517"/>
    </source>
</evidence>
<sequence>SDDGIGRVWGRDVEERPWVGSPDIIGIAGNKLTLADLKTSVKPYCRWWPKNLEKGSQEWRDRLGGYMKFNKCMLQLGAYALGIEQTLDMKVQQAAIIVSTPGTTQLFKITRPHLNKFQDKWLKVVDEYYNDPDHIVPLMMD</sequence>
<proteinExistence type="predicted"/>
<dbReference type="AlphaFoldDB" id="A0A350NYS0"/>
<evidence type="ECO:0008006" key="3">
    <source>
        <dbReference type="Google" id="ProtNLM"/>
    </source>
</evidence>
<comment type="caution">
    <text evidence="1">The sequence shown here is derived from an EMBL/GenBank/DDBJ whole genome shotgun (WGS) entry which is preliminary data.</text>
</comment>
<gene>
    <name evidence="1" type="ORF">DCW74_00445</name>
</gene>
<organism evidence="1 2">
    <name type="scientific">Alteromonas australica</name>
    <dbReference type="NCBI Taxonomy" id="589873"/>
    <lineage>
        <taxon>Bacteria</taxon>
        <taxon>Pseudomonadati</taxon>
        <taxon>Pseudomonadota</taxon>
        <taxon>Gammaproteobacteria</taxon>
        <taxon>Alteromonadales</taxon>
        <taxon>Alteromonadaceae</taxon>
        <taxon>Alteromonas/Salinimonas group</taxon>
        <taxon>Alteromonas</taxon>
    </lineage>
</organism>
<evidence type="ECO:0000313" key="1">
    <source>
        <dbReference type="EMBL" id="HAW74187.1"/>
    </source>
</evidence>
<reference evidence="1 2" key="1">
    <citation type="journal article" date="2018" name="Nat. Biotechnol.">
        <title>A standardized bacterial taxonomy based on genome phylogeny substantially revises the tree of life.</title>
        <authorList>
            <person name="Parks D.H."/>
            <person name="Chuvochina M."/>
            <person name="Waite D.W."/>
            <person name="Rinke C."/>
            <person name="Skarshewski A."/>
            <person name="Chaumeil P.A."/>
            <person name="Hugenholtz P."/>
        </authorList>
    </citation>
    <scope>NUCLEOTIDE SEQUENCE [LARGE SCALE GENOMIC DNA]</scope>
    <source>
        <strain evidence="1">UBA11978</strain>
    </source>
</reference>
<name>A0A350NYS0_9ALTE</name>
<protein>
    <recommendedName>
        <fullName evidence="3">PD-(D/E)XK endonuclease-like domain-containing protein</fullName>
    </recommendedName>
</protein>
<dbReference type="EMBL" id="DNAN01000017">
    <property type="protein sequence ID" value="HAW74187.1"/>
    <property type="molecule type" value="Genomic_DNA"/>
</dbReference>
<accession>A0A350NYS0</accession>